<sequence>HILFITLLWATRLTGEHTGAVSNRKFIFSGNRYREAKSPGDNIGFRKCRSLVDTCHSSCQNEAEKLRTVWALSTSCRQLTGEKEPHRLTWATSGRHFLTKRATNQVNPTAFSPGLLLSDIAPLLGKSHSRSGHSVSVVRVHINTDRPEQDLRAERFCTTRKQSDLDTN</sequence>
<evidence type="ECO:0000256" key="1">
    <source>
        <dbReference type="SAM" id="SignalP"/>
    </source>
</evidence>
<keyword evidence="1" id="KW-0732">Signal</keyword>
<evidence type="ECO:0000313" key="2">
    <source>
        <dbReference type="EMBL" id="KAK2158262.1"/>
    </source>
</evidence>
<organism evidence="2 3">
    <name type="scientific">Paralvinella palmiformis</name>
    <dbReference type="NCBI Taxonomy" id="53620"/>
    <lineage>
        <taxon>Eukaryota</taxon>
        <taxon>Metazoa</taxon>
        <taxon>Spiralia</taxon>
        <taxon>Lophotrochozoa</taxon>
        <taxon>Annelida</taxon>
        <taxon>Polychaeta</taxon>
        <taxon>Sedentaria</taxon>
        <taxon>Canalipalpata</taxon>
        <taxon>Terebellida</taxon>
        <taxon>Terebelliformia</taxon>
        <taxon>Alvinellidae</taxon>
        <taxon>Paralvinella</taxon>
    </lineage>
</organism>
<feature type="signal peptide" evidence="1">
    <location>
        <begin position="1"/>
        <end position="15"/>
    </location>
</feature>
<proteinExistence type="predicted"/>
<evidence type="ECO:0008006" key="4">
    <source>
        <dbReference type="Google" id="ProtNLM"/>
    </source>
</evidence>
<gene>
    <name evidence="2" type="ORF">LSH36_174g09051</name>
</gene>
<evidence type="ECO:0000313" key="3">
    <source>
        <dbReference type="Proteomes" id="UP001208570"/>
    </source>
</evidence>
<keyword evidence="3" id="KW-1185">Reference proteome</keyword>
<reference evidence="2" key="1">
    <citation type="journal article" date="2023" name="Mol. Biol. Evol.">
        <title>Third-Generation Sequencing Reveals the Adaptive Role of the Epigenome in Three Deep-Sea Polychaetes.</title>
        <authorList>
            <person name="Perez M."/>
            <person name="Aroh O."/>
            <person name="Sun Y."/>
            <person name="Lan Y."/>
            <person name="Juniper S.K."/>
            <person name="Young C.R."/>
            <person name="Angers B."/>
            <person name="Qian P.Y."/>
        </authorList>
    </citation>
    <scope>NUCLEOTIDE SEQUENCE</scope>
    <source>
        <strain evidence="2">P08H-3</strain>
    </source>
</reference>
<name>A0AAD9JS82_9ANNE</name>
<accession>A0AAD9JS82</accession>
<feature type="non-terminal residue" evidence="2">
    <location>
        <position position="1"/>
    </location>
</feature>
<comment type="caution">
    <text evidence="2">The sequence shown here is derived from an EMBL/GenBank/DDBJ whole genome shotgun (WGS) entry which is preliminary data.</text>
</comment>
<dbReference type="AlphaFoldDB" id="A0AAD9JS82"/>
<feature type="chain" id="PRO_5041974607" description="Secreted protein" evidence="1">
    <location>
        <begin position="16"/>
        <end position="168"/>
    </location>
</feature>
<dbReference type="Proteomes" id="UP001208570">
    <property type="component" value="Unassembled WGS sequence"/>
</dbReference>
<dbReference type="EMBL" id="JAODUP010000174">
    <property type="protein sequence ID" value="KAK2158262.1"/>
    <property type="molecule type" value="Genomic_DNA"/>
</dbReference>
<protein>
    <recommendedName>
        <fullName evidence="4">Secreted protein</fullName>
    </recommendedName>
</protein>